<name>A0ABC8K7H7_ERUVS</name>
<dbReference type="EMBL" id="CAKOAT010164043">
    <property type="protein sequence ID" value="CAH8349895.1"/>
    <property type="molecule type" value="Genomic_DNA"/>
</dbReference>
<dbReference type="AlphaFoldDB" id="A0ABC8K7H7"/>
<feature type="region of interest" description="Disordered" evidence="1">
    <location>
        <begin position="33"/>
        <end position="66"/>
    </location>
</feature>
<organism evidence="2 3">
    <name type="scientific">Eruca vesicaria subsp. sativa</name>
    <name type="common">Garden rocket</name>
    <name type="synonym">Eruca sativa</name>
    <dbReference type="NCBI Taxonomy" id="29727"/>
    <lineage>
        <taxon>Eukaryota</taxon>
        <taxon>Viridiplantae</taxon>
        <taxon>Streptophyta</taxon>
        <taxon>Embryophyta</taxon>
        <taxon>Tracheophyta</taxon>
        <taxon>Spermatophyta</taxon>
        <taxon>Magnoliopsida</taxon>
        <taxon>eudicotyledons</taxon>
        <taxon>Gunneridae</taxon>
        <taxon>Pentapetalae</taxon>
        <taxon>rosids</taxon>
        <taxon>malvids</taxon>
        <taxon>Brassicales</taxon>
        <taxon>Brassicaceae</taxon>
        <taxon>Brassiceae</taxon>
        <taxon>Eruca</taxon>
    </lineage>
</organism>
<evidence type="ECO:0000256" key="1">
    <source>
        <dbReference type="SAM" id="MobiDB-lite"/>
    </source>
</evidence>
<proteinExistence type="predicted"/>
<comment type="caution">
    <text evidence="2">The sequence shown here is derived from an EMBL/GenBank/DDBJ whole genome shotgun (WGS) entry which is preliminary data.</text>
</comment>
<evidence type="ECO:0000313" key="3">
    <source>
        <dbReference type="Proteomes" id="UP001642260"/>
    </source>
</evidence>
<dbReference type="Proteomes" id="UP001642260">
    <property type="component" value="Unassembled WGS sequence"/>
</dbReference>
<keyword evidence="3" id="KW-1185">Reference proteome</keyword>
<reference evidence="2 3" key="1">
    <citation type="submission" date="2022-03" db="EMBL/GenBank/DDBJ databases">
        <authorList>
            <person name="Macdonald S."/>
            <person name="Ahmed S."/>
            <person name="Newling K."/>
        </authorList>
    </citation>
    <scope>NUCLEOTIDE SEQUENCE [LARGE SCALE GENOMIC DNA]</scope>
</reference>
<accession>A0ABC8K7H7</accession>
<sequence length="116" mass="12468">MESSSSNTESIKRKVVDSSEPVLDISVHVAVEGSQKASCGDDSAAPTSCDGGDSGDSRKRLGVGNGKRGCYIKKDRILGPWKINELMKMDMHGGNMDKRRFLIPSSQEITLDAHTG</sequence>
<gene>
    <name evidence="2" type="ORF">ERUC_LOCUS17813</name>
</gene>
<evidence type="ECO:0000313" key="2">
    <source>
        <dbReference type="EMBL" id="CAH8349895.1"/>
    </source>
</evidence>
<protein>
    <submittedName>
        <fullName evidence="2">Uncharacterized protein</fullName>
    </submittedName>
</protein>